<evidence type="ECO:0000313" key="1">
    <source>
        <dbReference type="EMBL" id="EGC20617.1"/>
    </source>
</evidence>
<proteinExistence type="predicted"/>
<keyword evidence="2" id="KW-1185">Reference proteome</keyword>
<dbReference type="Proteomes" id="UP000005697">
    <property type="component" value="Unassembled WGS sequence"/>
</dbReference>
<dbReference type="AlphaFoldDB" id="F0F5J8"/>
<organism evidence="1 2">
    <name type="scientific">Prevotella multiformis DSM 16608</name>
    <dbReference type="NCBI Taxonomy" id="888743"/>
    <lineage>
        <taxon>Bacteria</taxon>
        <taxon>Pseudomonadati</taxon>
        <taxon>Bacteroidota</taxon>
        <taxon>Bacteroidia</taxon>
        <taxon>Bacteroidales</taxon>
        <taxon>Prevotellaceae</taxon>
        <taxon>Prevotella</taxon>
    </lineage>
</organism>
<sequence length="71" mass="8042">MQRKATHALLASKRGLTDLQQMPFQRVTNALLKSNQAPFLGSLITNWFTAGCKPAFCTFVLYLQLGYLEFM</sequence>
<dbReference type="HOGENOM" id="CLU_2736689_0_0_10"/>
<gene>
    <name evidence="1" type="ORF">HMPREF9141_0864</name>
</gene>
<name>F0F5J8_9BACT</name>
<comment type="caution">
    <text evidence="1">The sequence shown here is derived from an EMBL/GenBank/DDBJ whole genome shotgun (WGS) entry which is preliminary data.</text>
</comment>
<reference evidence="1 2" key="1">
    <citation type="submission" date="2011-01" db="EMBL/GenBank/DDBJ databases">
        <authorList>
            <person name="Muzny D."/>
            <person name="Qin X."/>
            <person name="Deng J."/>
            <person name="Jiang H."/>
            <person name="Liu Y."/>
            <person name="Qu J."/>
            <person name="Song X.-Z."/>
            <person name="Zhang L."/>
            <person name="Thornton R."/>
            <person name="Coyle M."/>
            <person name="Francisco L."/>
            <person name="Jackson L."/>
            <person name="Javaid M."/>
            <person name="Korchina V."/>
            <person name="Kovar C."/>
            <person name="Mata R."/>
            <person name="Mathew T."/>
            <person name="Ngo R."/>
            <person name="Nguyen L."/>
            <person name="Nguyen N."/>
            <person name="Okwuonu G."/>
            <person name="Ongeri F."/>
            <person name="Pham C."/>
            <person name="Simmons D."/>
            <person name="Wilczek-Boney K."/>
            <person name="Hale W."/>
            <person name="Jakkamsetti A."/>
            <person name="Pham P."/>
            <person name="Ruth R."/>
            <person name="San Lucas F."/>
            <person name="Warren J."/>
            <person name="Zhang J."/>
            <person name="Zhao Z."/>
            <person name="Zhou C."/>
            <person name="Zhu D."/>
            <person name="Lee S."/>
            <person name="Bess C."/>
            <person name="Blankenburg K."/>
            <person name="Forbes L."/>
            <person name="Fu Q."/>
            <person name="Gubbala S."/>
            <person name="Hirani K."/>
            <person name="Jayaseelan J.C."/>
            <person name="Lara F."/>
            <person name="Munidasa M."/>
            <person name="Palculict T."/>
            <person name="Patil S."/>
            <person name="Pu L.-L."/>
            <person name="Saada N."/>
            <person name="Tang L."/>
            <person name="Weissenberger G."/>
            <person name="Zhu Y."/>
            <person name="Hemphill L."/>
            <person name="Shang Y."/>
            <person name="Youmans B."/>
            <person name="Ayvaz T."/>
            <person name="Ross M."/>
            <person name="Santibanez J."/>
            <person name="Aqrawi P."/>
            <person name="Gross S."/>
            <person name="Joshi V."/>
            <person name="Fowler G."/>
            <person name="Nazareth L."/>
            <person name="Reid J."/>
            <person name="Worley K."/>
            <person name="Petrosino J."/>
            <person name="Highlander S."/>
            <person name="Gibbs R."/>
        </authorList>
    </citation>
    <scope>NUCLEOTIDE SEQUENCE [LARGE SCALE GENOMIC DNA]</scope>
    <source>
        <strain evidence="1 2">DSM 16608</strain>
    </source>
</reference>
<protein>
    <submittedName>
        <fullName evidence="1">Uncharacterized protein</fullName>
    </submittedName>
</protein>
<evidence type="ECO:0000313" key="2">
    <source>
        <dbReference type="Proteomes" id="UP000005697"/>
    </source>
</evidence>
<dbReference type="EMBL" id="AEWX01000013">
    <property type="protein sequence ID" value="EGC20617.1"/>
    <property type="molecule type" value="Genomic_DNA"/>
</dbReference>
<accession>F0F5J8</accession>